<comment type="caution">
    <text evidence="7">The sequence shown here is derived from an EMBL/GenBank/DDBJ whole genome shotgun (WGS) entry which is preliminary data.</text>
</comment>
<keyword evidence="8" id="KW-1185">Reference proteome</keyword>
<comment type="similarity">
    <text evidence="2">Belongs to the class-IV pyridoxal-phosphate-dependent aminotransferase family.</text>
</comment>
<dbReference type="GO" id="GO:0009082">
    <property type="term" value="P:branched-chain amino acid biosynthetic process"/>
    <property type="evidence" value="ECO:0007669"/>
    <property type="project" value="UniProtKB-KW"/>
</dbReference>
<dbReference type="PANTHER" id="PTHR11825">
    <property type="entry name" value="SUBGROUP IIII AMINOTRANSFERASE"/>
    <property type="match status" value="1"/>
</dbReference>
<dbReference type="Proteomes" id="UP000023152">
    <property type="component" value="Unassembled WGS sequence"/>
</dbReference>
<keyword evidence="3" id="KW-0028">Amino-acid biosynthesis</keyword>
<evidence type="ECO:0000256" key="1">
    <source>
        <dbReference type="ARBA" id="ARBA00001933"/>
    </source>
</evidence>
<keyword evidence="7" id="KW-0032">Aminotransferase</keyword>
<accession>X6MXE9</accession>
<dbReference type="OMA" id="MTEVGAM"/>
<evidence type="ECO:0000256" key="6">
    <source>
        <dbReference type="SAM" id="SignalP"/>
    </source>
</evidence>
<sequence length="165" mass="18811">MYILILYMCAFVLLDAQTYLCGLYVTCFVVGTMNQFFFWINEKKEKELITCPLDGTILPGVTRDSILQIARKWNEFKVTERHFTMPEVVRALNEGRLLESFGVGTAAIISPVFLINYKGKDYKIPLDSQNPKENAGPLAKKLFKAITDIQYGKVPHPWSVTVPEK</sequence>
<dbReference type="SUPFAM" id="SSF56752">
    <property type="entry name" value="D-aminoacid aminotransferase-like PLP-dependent enzymes"/>
    <property type="match status" value="1"/>
</dbReference>
<evidence type="ECO:0000256" key="4">
    <source>
        <dbReference type="ARBA" id="ARBA00022898"/>
    </source>
</evidence>
<dbReference type="InterPro" id="IPR001544">
    <property type="entry name" value="Aminotrans_IV"/>
</dbReference>
<evidence type="ECO:0000256" key="3">
    <source>
        <dbReference type="ARBA" id="ARBA00022605"/>
    </source>
</evidence>
<protein>
    <submittedName>
        <fullName evidence="7">Branched-chain amino acid aminotransferase</fullName>
    </submittedName>
</protein>
<dbReference type="EMBL" id="ASPP01016060">
    <property type="protein sequence ID" value="ETO17755.1"/>
    <property type="molecule type" value="Genomic_DNA"/>
</dbReference>
<dbReference type="PANTHER" id="PTHR11825:SF44">
    <property type="entry name" value="BRANCHED-CHAIN-AMINO-ACID AMINOTRANSFERASE"/>
    <property type="match status" value="1"/>
</dbReference>
<dbReference type="InterPro" id="IPR036038">
    <property type="entry name" value="Aminotransferase-like"/>
</dbReference>
<proteinExistence type="inferred from homology"/>
<dbReference type="Gene3D" id="3.20.10.10">
    <property type="entry name" value="D-amino Acid Aminotransferase, subunit A, domain 2"/>
    <property type="match status" value="1"/>
</dbReference>
<dbReference type="InterPro" id="IPR043132">
    <property type="entry name" value="BCAT-like_C"/>
</dbReference>
<dbReference type="AlphaFoldDB" id="X6MXE9"/>
<comment type="cofactor">
    <cofactor evidence="1">
        <name>pyridoxal 5'-phosphate</name>
        <dbReference type="ChEBI" id="CHEBI:597326"/>
    </cofactor>
</comment>
<organism evidence="7 8">
    <name type="scientific">Reticulomyxa filosa</name>
    <dbReference type="NCBI Taxonomy" id="46433"/>
    <lineage>
        <taxon>Eukaryota</taxon>
        <taxon>Sar</taxon>
        <taxon>Rhizaria</taxon>
        <taxon>Retaria</taxon>
        <taxon>Foraminifera</taxon>
        <taxon>Monothalamids</taxon>
        <taxon>Reticulomyxidae</taxon>
        <taxon>Reticulomyxa</taxon>
    </lineage>
</organism>
<keyword evidence="5" id="KW-0100">Branched-chain amino acid biosynthesis</keyword>
<evidence type="ECO:0000313" key="7">
    <source>
        <dbReference type="EMBL" id="ETO17755.1"/>
    </source>
</evidence>
<evidence type="ECO:0000313" key="8">
    <source>
        <dbReference type="Proteomes" id="UP000023152"/>
    </source>
</evidence>
<dbReference type="GO" id="GO:0008652">
    <property type="term" value="P:amino acid biosynthetic process"/>
    <property type="evidence" value="ECO:0007669"/>
    <property type="project" value="UniProtKB-KW"/>
</dbReference>
<feature type="chain" id="PRO_5004975481" evidence="6">
    <location>
        <begin position="17"/>
        <end position="165"/>
    </location>
</feature>
<dbReference type="Pfam" id="PF01063">
    <property type="entry name" value="Aminotran_4"/>
    <property type="match status" value="1"/>
</dbReference>
<gene>
    <name evidence="7" type="ORF">RFI_19561</name>
</gene>
<feature type="signal peptide" evidence="6">
    <location>
        <begin position="1"/>
        <end position="16"/>
    </location>
</feature>
<keyword evidence="7" id="KW-0808">Transferase</keyword>
<evidence type="ECO:0000256" key="5">
    <source>
        <dbReference type="ARBA" id="ARBA00023304"/>
    </source>
</evidence>
<dbReference type="OrthoDB" id="1732691at2759"/>
<keyword evidence="6" id="KW-0732">Signal</keyword>
<dbReference type="InterPro" id="IPR005786">
    <property type="entry name" value="B_amino_transII"/>
</dbReference>
<evidence type="ECO:0000256" key="2">
    <source>
        <dbReference type="ARBA" id="ARBA00009320"/>
    </source>
</evidence>
<name>X6MXE9_RETFI</name>
<keyword evidence="4" id="KW-0663">Pyridoxal phosphate</keyword>
<dbReference type="GO" id="GO:0004084">
    <property type="term" value="F:branched-chain-amino-acid transaminase activity"/>
    <property type="evidence" value="ECO:0007669"/>
    <property type="project" value="InterPro"/>
</dbReference>
<reference evidence="7 8" key="1">
    <citation type="journal article" date="2013" name="Curr. Biol.">
        <title>The Genome of the Foraminiferan Reticulomyxa filosa.</title>
        <authorList>
            <person name="Glockner G."/>
            <person name="Hulsmann N."/>
            <person name="Schleicher M."/>
            <person name="Noegel A.A."/>
            <person name="Eichinger L."/>
            <person name="Gallinger C."/>
            <person name="Pawlowski J."/>
            <person name="Sierra R."/>
            <person name="Euteneuer U."/>
            <person name="Pillet L."/>
            <person name="Moustafa A."/>
            <person name="Platzer M."/>
            <person name="Groth M."/>
            <person name="Szafranski K."/>
            <person name="Schliwa M."/>
        </authorList>
    </citation>
    <scope>NUCLEOTIDE SEQUENCE [LARGE SCALE GENOMIC DNA]</scope>
</reference>